<organism evidence="1">
    <name type="scientific">Populus trichocarpa</name>
    <name type="common">Western balsam poplar</name>
    <name type="synonym">Populus balsamifera subsp. trichocarpa</name>
    <dbReference type="NCBI Taxonomy" id="3694"/>
    <lineage>
        <taxon>Eukaryota</taxon>
        <taxon>Viridiplantae</taxon>
        <taxon>Streptophyta</taxon>
        <taxon>Embryophyta</taxon>
        <taxon>Tracheophyta</taxon>
        <taxon>Spermatophyta</taxon>
        <taxon>Magnoliopsida</taxon>
        <taxon>eudicotyledons</taxon>
        <taxon>Gunneridae</taxon>
        <taxon>Pentapetalae</taxon>
        <taxon>rosids</taxon>
        <taxon>fabids</taxon>
        <taxon>Malpighiales</taxon>
        <taxon>Salicaceae</taxon>
        <taxon>Saliceae</taxon>
        <taxon>Populus</taxon>
    </lineage>
</organism>
<dbReference type="EMBL" id="EF144837">
    <property type="protein sequence ID" value="ABK93049.1"/>
    <property type="molecule type" value="mRNA"/>
</dbReference>
<accession>A9P9J6</accession>
<protein>
    <submittedName>
        <fullName evidence="1">Uncharacterized protein</fullName>
    </submittedName>
</protein>
<name>A9P9J6_POPTR</name>
<sequence>MRQLQEAGPRSMQWAKLNGPVVCAMESPSPTSLCFFPLCINACCLFSLHSKRGKTGPQQRPKLKKKRLCFFPSHGLI</sequence>
<reference evidence="1" key="1">
    <citation type="journal article" date="2008" name="BMC Genomics">
        <title>Analysis of 4,664 high-quality sequence-finished poplar full-length cDNA clones and their utility for the discovery of genes responding to insect feeding.</title>
        <authorList>
            <person name="Ralph S.G."/>
            <person name="Chun H.J."/>
            <person name="Cooper D."/>
            <person name="Kirkpatrick R."/>
            <person name="Kolosova N."/>
            <person name="Gunter L."/>
            <person name="Tuskan G.A."/>
            <person name="Douglas C.J."/>
            <person name="Holt R.A."/>
            <person name="Jones S.J."/>
            <person name="Marra M.A."/>
            <person name="Bohlmann J."/>
        </authorList>
    </citation>
    <scope>NUCLEOTIDE SEQUENCE</scope>
    <source>
        <tissue evidence="1">Phloem and cambium</tissue>
    </source>
</reference>
<evidence type="ECO:0000313" key="1">
    <source>
        <dbReference type="EMBL" id="ABK93049.1"/>
    </source>
</evidence>
<proteinExistence type="evidence at transcript level"/>
<dbReference type="AlphaFoldDB" id="A9P9J6"/>